<dbReference type="AlphaFoldDB" id="A0A0B5CZM3"/>
<evidence type="ECO:0000313" key="3">
    <source>
        <dbReference type="Proteomes" id="UP000031524"/>
    </source>
</evidence>
<dbReference type="InterPro" id="IPR012337">
    <property type="entry name" value="RNaseH-like_sf"/>
</dbReference>
<dbReference type="InterPro" id="IPR036397">
    <property type="entry name" value="RNaseH_sf"/>
</dbReference>
<accession>A0A0B5CZM3</accession>
<dbReference type="Gene3D" id="3.30.420.10">
    <property type="entry name" value="Ribonuclease H-like superfamily/Ribonuclease H"/>
    <property type="match status" value="1"/>
</dbReference>
<dbReference type="PROSITE" id="PS50879">
    <property type="entry name" value="RNASE_H_1"/>
    <property type="match status" value="1"/>
</dbReference>
<sequence>MSTHIPVAVIQHQRFIHRVTGAESLLLSSAVEGEEAVTGWHPVTDGCGGREWVVERFLALWAAHGARGLVLYVPDRLIRDLLAEQLDAFPGLVLRDVVSGARLVAAWETCRAAFEEQREERFPEPPPRPAPEEAPPLVIATDASRGSRGKVTGLGIATSAGQVQMLSTRTDTILAGEFAAVNAALERYFSTSWTLDILTDSQKVWARLNEEHLLEGPMRSPEETRCVQRVWDMRRLGATVRVHWVRGHNGHVLNDVADRAAVAARRKAQWKLDDSSAILERLRTDLREELRTCGDLVPRAESRDYRAAA</sequence>
<dbReference type="KEGG" id="chm:B842_00300"/>
<feature type="domain" description="RNase H type-1" evidence="1">
    <location>
        <begin position="133"/>
        <end position="266"/>
    </location>
</feature>
<protein>
    <submittedName>
        <fullName evidence="2">Ribonuclease H</fullName>
    </submittedName>
</protein>
<gene>
    <name evidence="2" type="ORF">B842_00300</name>
</gene>
<dbReference type="STRING" id="1223515.B842_00300"/>
<dbReference type="GO" id="GO:0004523">
    <property type="term" value="F:RNA-DNA hybrid ribonuclease activity"/>
    <property type="evidence" value="ECO:0007669"/>
    <property type="project" value="InterPro"/>
</dbReference>
<evidence type="ECO:0000313" key="2">
    <source>
        <dbReference type="EMBL" id="AJE31920.1"/>
    </source>
</evidence>
<reference evidence="2 3" key="1">
    <citation type="submission" date="2013-04" db="EMBL/GenBank/DDBJ databases">
        <title>Complete genome sequence of Corynebacterium humireducens DSM 45392(T), isolated from a wastewater-fed microbial fuel cell.</title>
        <authorList>
            <person name="Ruckert C."/>
            <person name="Albersmeier A."/>
            <person name="Kalinowski J."/>
        </authorList>
    </citation>
    <scope>NUCLEOTIDE SEQUENCE [LARGE SCALE GENOMIC DNA]</scope>
    <source>
        <strain evidence="3">MFC-5</strain>
    </source>
</reference>
<organism evidence="2 3">
    <name type="scientific">Corynebacterium humireducens NBRC 106098 = DSM 45392</name>
    <dbReference type="NCBI Taxonomy" id="1223515"/>
    <lineage>
        <taxon>Bacteria</taxon>
        <taxon>Bacillati</taxon>
        <taxon>Actinomycetota</taxon>
        <taxon>Actinomycetes</taxon>
        <taxon>Mycobacteriales</taxon>
        <taxon>Corynebacteriaceae</taxon>
        <taxon>Corynebacterium</taxon>
    </lineage>
</organism>
<dbReference type="Proteomes" id="UP000031524">
    <property type="component" value="Chromosome"/>
</dbReference>
<dbReference type="RefSeq" id="WP_052437637.1">
    <property type="nucleotide sequence ID" value="NZ_BCSU01000015.1"/>
</dbReference>
<dbReference type="GO" id="GO:0003676">
    <property type="term" value="F:nucleic acid binding"/>
    <property type="evidence" value="ECO:0007669"/>
    <property type="project" value="InterPro"/>
</dbReference>
<dbReference type="EMBL" id="CP005286">
    <property type="protein sequence ID" value="AJE31920.1"/>
    <property type="molecule type" value="Genomic_DNA"/>
</dbReference>
<keyword evidence="3" id="KW-1185">Reference proteome</keyword>
<dbReference type="InterPro" id="IPR002156">
    <property type="entry name" value="RNaseH_domain"/>
</dbReference>
<dbReference type="HOGENOM" id="CLU_080927_0_0_11"/>
<dbReference type="SUPFAM" id="SSF53098">
    <property type="entry name" value="Ribonuclease H-like"/>
    <property type="match status" value="1"/>
</dbReference>
<evidence type="ECO:0000259" key="1">
    <source>
        <dbReference type="PROSITE" id="PS50879"/>
    </source>
</evidence>
<dbReference type="Pfam" id="PF00075">
    <property type="entry name" value="RNase_H"/>
    <property type="match status" value="1"/>
</dbReference>
<proteinExistence type="predicted"/>
<name>A0A0B5CZM3_9CORY</name>